<reference evidence="3" key="1">
    <citation type="journal article" date="2017" name="bioRxiv">
        <title>Comparative analysis of the genomes of Stylophora pistillata and Acropora digitifera provides evidence for extensive differences between species of corals.</title>
        <authorList>
            <person name="Voolstra C.R."/>
            <person name="Li Y."/>
            <person name="Liew Y.J."/>
            <person name="Baumgarten S."/>
            <person name="Zoccola D."/>
            <person name="Flot J.-F."/>
            <person name="Tambutte S."/>
            <person name="Allemand D."/>
            <person name="Aranda M."/>
        </authorList>
    </citation>
    <scope>NUCLEOTIDE SEQUENCE [LARGE SCALE GENOMIC DNA]</scope>
</reference>
<proteinExistence type="predicted"/>
<dbReference type="OrthoDB" id="5989588at2759"/>
<evidence type="ECO:0000313" key="3">
    <source>
        <dbReference type="Proteomes" id="UP000225706"/>
    </source>
</evidence>
<keyword evidence="3" id="KW-1185">Reference proteome</keyword>
<protein>
    <recommendedName>
        <fullName evidence="4">Peptidase A2 domain-containing protein</fullName>
    </recommendedName>
</protein>
<organism evidence="2 3">
    <name type="scientific">Stylophora pistillata</name>
    <name type="common">Smooth cauliflower coral</name>
    <dbReference type="NCBI Taxonomy" id="50429"/>
    <lineage>
        <taxon>Eukaryota</taxon>
        <taxon>Metazoa</taxon>
        <taxon>Cnidaria</taxon>
        <taxon>Anthozoa</taxon>
        <taxon>Hexacorallia</taxon>
        <taxon>Scleractinia</taxon>
        <taxon>Astrocoeniina</taxon>
        <taxon>Pocilloporidae</taxon>
        <taxon>Stylophora</taxon>
    </lineage>
</organism>
<feature type="compositionally biased region" description="Basic and acidic residues" evidence="1">
    <location>
        <begin position="1"/>
        <end position="11"/>
    </location>
</feature>
<comment type="caution">
    <text evidence="2">The sequence shown here is derived from an EMBL/GenBank/DDBJ whole genome shotgun (WGS) entry which is preliminary data.</text>
</comment>
<feature type="region of interest" description="Disordered" evidence="1">
    <location>
        <begin position="1"/>
        <end position="24"/>
    </location>
</feature>
<evidence type="ECO:0008006" key="4">
    <source>
        <dbReference type="Google" id="ProtNLM"/>
    </source>
</evidence>
<sequence>MDSTRDDERKNNTRGRAYQLSEDSAPGQQDYYAFAVGVRQPTSGSEVDLKIGGVMLTAVLIDSVASCNVIAQATWEILKKKKKKSVQCESKKSSKKLFDYGKKDPIDVIGTFVSEIVCEIGGISCVDEFTVVKGPGRPLLRKNTAERLGVLRVGPDVCSLTTEGSDADIR</sequence>
<dbReference type="AlphaFoldDB" id="A0A2B4R613"/>
<dbReference type="Proteomes" id="UP000225706">
    <property type="component" value="Unassembled WGS sequence"/>
</dbReference>
<accession>A0A2B4R613</accession>
<dbReference type="EMBL" id="LSMT01001077">
    <property type="protein sequence ID" value="PFX13081.1"/>
    <property type="molecule type" value="Genomic_DNA"/>
</dbReference>
<evidence type="ECO:0000313" key="2">
    <source>
        <dbReference type="EMBL" id="PFX13081.1"/>
    </source>
</evidence>
<name>A0A2B4R613_STYPI</name>
<gene>
    <name evidence="2" type="ORF">AWC38_SpisGene22869</name>
</gene>
<evidence type="ECO:0000256" key="1">
    <source>
        <dbReference type="SAM" id="MobiDB-lite"/>
    </source>
</evidence>